<evidence type="ECO:0000313" key="3">
    <source>
        <dbReference type="Proteomes" id="UP000178797"/>
    </source>
</evidence>
<dbReference type="AlphaFoldDB" id="A0A1F7S1U9"/>
<gene>
    <name evidence="2" type="ORF">A2W05_09435</name>
</gene>
<keyword evidence="1" id="KW-0472">Membrane</keyword>
<evidence type="ECO:0008006" key="4">
    <source>
        <dbReference type="Google" id="ProtNLM"/>
    </source>
</evidence>
<reference evidence="2 3" key="1">
    <citation type="journal article" date="2016" name="Nat. Commun.">
        <title>Thousands of microbial genomes shed light on interconnected biogeochemical processes in an aquifer system.</title>
        <authorList>
            <person name="Anantharaman K."/>
            <person name="Brown C.T."/>
            <person name="Hug L.A."/>
            <person name="Sharon I."/>
            <person name="Castelle C.J."/>
            <person name="Probst A.J."/>
            <person name="Thomas B.C."/>
            <person name="Singh A."/>
            <person name="Wilkins M.J."/>
            <person name="Karaoz U."/>
            <person name="Brodie E.L."/>
            <person name="Williams K.H."/>
            <person name="Hubbard S.S."/>
            <person name="Banfield J.F."/>
        </authorList>
    </citation>
    <scope>NUCLEOTIDE SEQUENCE [LARGE SCALE GENOMIC DNA]</scope>
</reference>
<evidence type="ECO:0000313" key="2">
    <source>
        <dbReference type="EMBL" id="OGL47268.1"/>
    </source>
</evidence>
<sequence>MILKYLLGIIYNPFKQIPQYLQHITKKQAYLIILLFIIISGVFAYYPMSLLDKERNSPIIINVLSFVLFLTLNNFLYSVIIDIICDFRIVKKQLLHFLLVTLGISTLSSLFVVVVSIICLMSLPHTKWLLYSLVILVVWWQWFVEAVSIKIIYGKNLLLSFVLEVVARVFLTAISFILFNILAGEVSMLKDYVLL</sequence>
<proteinExistence type="predicted"/>
<keyword evidence="1" id="KW-1133">Transmembrane helix</keyword>
<feature type="transmembrane region" description="Helical" evidence="1">
    <location>
        <begin position="59"/>
        <end position="85"/>
    </location>
</feature>
<comment type="caution">
    <text evidence="2">The sequence shown here is derived from an EMBL/GenBank/DDBJ whole genome shotgun (WGS) entry which is preliminary data.</text>
</comment>
<feature type="transmembrane region" description="Helical" evidence="1">
    <location>
        <begin position="29"/>
        <end position="47"/>
    </location>
</feature>
<feature type="transmembrane region" description="Helical" evidence="1">
    <location>
        <begin position="165"/>
        <end position="183"/>
    </location>
</feature>
<evidence type="ECO:0000256" key="1">
    <source>
        <dbReference type="SAM" id="Phobius"/>
    </source>
</evidence>
<name>A0A1F7S1U9_9BACT</name>
<accession>A0A1F7S1U9</accession>
<feature type="transmembrane region" description="Helical" evidence="1">
    <location>
        <begin position="129"/>
        <end position="153"/>
    </location>
</feature>
<dbReference type="Proteomes" id="UP000178797">
    <property type="component" value="Unassembled WGS sequence"/>
</dbReference>
<keyword evidence="1" id="KW-0812">Transmembrane</keyword>
<organism evidence="2 3">
    <name type="scientific">Candidatus Schekmanbacteria bacterium RBG_16_38_10</name>
    <dbReference type="NCBI Taxonomy" id="1817879"/>
    <lineage>
        <taxon>Bacteria</taxon>
        <taxon>Candidatus Schekmaniibacteriota</taxon>
    </lineage>
</organism>
<dbReference type="EMBL" id="MGDE01000049">
    <property type="protein sequence ID" value="OGL47268.1"/>
    <property type="molecule type" value="Genomic_DNA"/>
</dbReference>
<protein>
    <recommendedName>
        <fullName evidence="4">Yip1 domain-containing protein</fullName>
    </recommendedName>
</protein>
<feature type="transmembrane region" description="Helical" evidence="1">
    <location>
        <begin position="97"/>
        <end position="123"/>
    </location>
</feature>